<dbReference type="EMBL" id="CVRI01000011">
    <property type="protein sequence ID" value="CRK89159.1"/>
    <property type="molecule type" value="Genomic_DNA"/>
</dbReference>
<evidence type="ECO:0000313" key="1">
    <source>
        <dbReference type="EMBL" id="CRK89159.1"/>
    </source>
</evidence>
<keyword evidence="2" id="KW-1185">Reference proteome</keyword>
<sequence>MDFFIVKSSYEYNVQDYLNKYLKTPLTSTELLMMKLKEQILEGDKIYRLLKICLPLFHYVKRKEELLSFNEMKALKALTSE</sequence>
<accession>A0A1J1HM75</accession>
<evidence type="ECO:0000313" key="2">
    <source>
        <dbReference type="Proteomes" id="UP000183832"/>
    </source>
</evidence>
<name>A0A1J1HM75_9DIPT</name>
<reference evidence="1 2" key="1">
    <citation type="submission" date="2015-04" db="EMBL/GenBank/DDBJ databases">
        <authorList>
            <person name="Syromyatnikov M.Y."/>
            <person name="Popov V.N."/>
        </authorList>
    </citation>
    <scope>NUCLEOTIDE SEQUENCE [LARGE SCALE GENOMIC DNA]</scope>
</reference>
<organism evidence="1 2">
    <name type="scientific">Clunio marinus</name>
    <dbReference type="NCBI Taxonomy" id="568069"/>
    <lineage>
        <taxon>Eukaryota</taxon>
        <taxon>Metazoa</taxon>
        <taxon>Ecdysozoa</taxon>
        <taxon>Arthropoda</taxon>
        <taxon>Hexapoda</taxon>
        <taxon>Insecta</taxon>
        <taxon>Pterygota</taxon>
        <taxon>Neoptera</taxon>
        <taxon>Endopterygota</taxon>
        <taxon>Diptera</taxon>
        <taxon>Nematocera</taxon>
        <taxon>Chironomoidea</taxon>
        <taxon>Chironomidae</taxon>
        <taxon>Clunio</taxon>
    </lineage>
</organism>
<dbReference type="Proteomes" id="UP000183832">
    <property type="component" value="Unassembled WGS sequence"/>
</dbReference>
<gene>
    <name evidence="1" type="ORF">CLUMA_CG002920</name>
</gene>
<proteinExistence type="predicted"/>
<protein>
    <submittedName>
        <fullName evidence="1">CLUMA_CG002920, isoform A</fullName>
    </submittedName>
</protein>
<dbReference type="AlphaFoldDB" id="A0A1J1HM75"/>